<organism evidence="5 6">
    <name type="scientific">Ceraceosorus bombacis</name>
    <dbReference type="NCBI Taxonomy" id="401625"/>
    <lineage>
        <taxon>Eukaryota</taxon>
        <taxon>Fungi</taxon>
        <taxon>Dikarya</taxon>
        <taxon>Basidiomycota</taxon>
        <taxon>Ustilaginomycotina</taxon>
        <taxon>Exobasidiomycetes</taxon>
        <taxon>Ceraceosorales</taxon>
        <taxon>Ceraceosoraceae</taxon>
        <taxon>Ceraceosorus</taxon>
    </lineage>
</organism>
<dbReference type="Gene3D" id="3.40.50.1820">
    <property type="entry name" value="alpha/beta hydrolase"/>
    <property type="match status" value="1"/>
</dbReference>
<dbReference type="PANTHER" id="PTHR21661:SF39">
    <property type="entry name" value="HYDROLASE, PUTATIVE (AFU_ORTHOLOGUE AFUA_3G08960)-RELATED"/>
    <property type="match status" value="1"/>
</dbReference>
<dbReference type="GO" id="GO:0097176">
    <property type="term" value="P:epoxide metabolic process"/>
    <property type="evidence" value="ECO:0007669"/>
    <property type="project" value="TreeGrafter"/>
</dbReference>
<dbReference type="EMBL" id="CCYA01000276">
    <property type="protein sequence ID" value="CEH18943.1"/>
    <property type="molecule type" value="Genomic_DNA"/>
</dbReference>
<keyword evidence="5" id="KW-0012">Acyltransferase</keyword>
<name>A0A0P1BRX0_9BASI</name>
<dbReference type="InterPro" id="IPR029058">
    <property type="entry name" value="AB_hydrolase_fold"/>
</dbReference>
<dbReference type="PANTHER" id="PTHR21661">
    <property type="entry name" value="EPOXIDE HYDROLASE 1-RELATED"/>
    <property type="match status" value="1"/>
</dbReference>
<dbReference type="Proteomes" id="UP000054845">
    <property type="component" value="Unassembled WGS sequence"/>
</dbReference>
<keyword evidence="2 5" id="KW-0378">Hydrolase</keyword>
<keyword evidence="6" id="KW-1185">Reference proteome</keyword>
<evidence type="ECO:0000256" key="3">
    <source>
        <dbReference type="SAM" id="MobiDB-lite"/>
    </source>
</evidence>
<dbReference type="STRING" id="401625.A0A0P1BRX0"/>
<keyword evidence="5" id="KW-0808">Transferase</keyword>
<reference evidence="5 6" key="1">
    <citation type="submission" date="2014-09" db="EMBL/GenBank/DDBJ databases">
        <authorList>
            <person name="Magalhaes I.L.F."/>
            <person name="Oliveira U."/>
            <person name="Santos F.R."/>
            <person name="Vidigal T.H.D.A."/>
            <person name="Brescovit A.D."/>
            <person name="Santos A.J."/>
        </authorList>
    </citation>
    <scope>NUCLEOTIDE SEQUENCE [LARGE SCALE GENOMIC DNA]</scope>
</reference>
<evidence type="ECO:0000256" key="2">
    <source>
        <dbReference type="ARBA" id="ARBA00022801"/>
    </source>
</evidence>
<proteinExistence type="inferred from homology"/>
<evidence type="ECO:0000256" key="1">
    <source>
        <dbReference type="ARBA" id="ARBA00010088"/>
    </source>
</evidence>
<dbReference type="GO" id="GO:0004301">
    <property type="term" value="F:epoxide hydrolase activity"/>
    <property type="evidence" value="ECO:0007669"/>
    <property type="project" value="TreeGrafter"/>
</dbReference>
<dbReference type="OrthoDB" id="7130006at2759"/>
<dbReference type="AlphaFoldDB" id="A0A0P1BRX0"/>
<dbReference type="Gene3D" id="3.40.50.720">
    <property type="entry name" value="NAD(P)-binding Rossmann-like Domain"/>
    <property type="match status" value="1"/>
</dbReference>
<evidence type="ECO:0000313" key="5">
    <source>
        <dbReference type="EMBL" id="CEH18943.1"/>
    </source>
</evidence>
<evidence type="ECO:0000259" key="4">
    <source>
        <dbReference type="Pfam" id="PF06441"/>
    </source>
</evidence>
<dbReference type="GO" id="GO:0016746">
    <property type="term" value="F:acyltransferase activity"/>
    <property type="evidence" value="ECO:0007669"/>
    <property type="project" value="UniProtKB-KW"/>
</dbReference>
<feature type="region of interest" description="Disordered" evidence="3">
    <location>
        <begin position="401"/>
        <end position="432"/>
    </location>
</feature>
<sequence>MTTSPPTHAGHSQPVDVLLLGSGWTSQFLLPLLNLEGITYAFTSRQRSTSTSATPPPPGSSIYFELSSDGKASRSLWHSLPKAKVVLIVFPLRSREAVHNLIDGYELSHGAANWILLGSTGAWGPVGHFTSTSPIDTSNARASAEESFLALHRPEIGRNMTVLNLAGLYGADRQPANFAKKVATSQDKLRDKGSLHLIHGKDVARAIVGVFEALPARASSSSSSPRPSDAPKSSATAQRSNLLGKRWIVTDTNVYDWWFLVLTLSPPSIPHAARWVSELCAAHSISALPRALSLGSDPTQAAPAYLERSLDGTHFWDEMGQRPEVPRCDLVQRGEAIAFEPVLDEVRLKDLRTKVDAAVDEQQVREGPSSPFEADKERFGLTYERFRSLLESWSAYLEPQATSAASDSGPHPSASTSLKSAEGGSIDNPVASDLAPRSVQSLNGSAHGKSKKRLGADHDTWAAQEARLRSFEHFKVHVNNVHLHFIREKPDYEEARRSGRRVIPLLLLHGWPGSFLEFLDTIKPLAHPGPSAPNDVPAFDVVVPSHTGYAWSSNAALESRSGSEPVQGEWSGSQGDLLVRDEATLMDALMRTLGFPYYAAQAGDWSNAVARFMAIQFPNRCKAVHLNFCPAPPPRLAPPLFSLCHLVPRSIRGIVSYFTPNSVKFLVESVAEMPRTLPRSFYAKQPGFFTVHGVAHRLAKMALGFPSMLDKDESIRLARAIEFQTTGSAYAAFHGTRPGTLAIVTESSPVALLAWIGEKFLQWTDQDPPDSEILASLTLWWCTDTMARSLYPYRNRPASGLQGVISRPENRIPCPFGYTDNPYEIMPAPKEWIRSTVHNFAWYRKHEQGGHFFAMERPAVFVEDVRDCFAEIWPIK</sequence>
<dbReference type="InterPro" id="IPR010497">
    <property type="entry name" value="Epoxide_hydro_N"/>
</dbReference>
<dbReference type="Pfam" id="PF06441">
    <property type="entry name" value="EHN"/>
    <property type="match status" value="1"/>
</dbReference>
<accession>A0A0P1BRX0</accession>
<comment type="similarity">
    <text evidence="1">Belongs to the peptidase S33 family.</text>
</comment>
<protein>
    <submittedName>
        <fullName evidence="5">Predicted hydrolases or acyltransferases (Alpha/beta hydrolase superfamily)</fullName>
    </submittedName>
</protein>
<feature type="domain" description="Epoxide hydrolase N-terminal" evidence="4">
    <location>
        <begin position="460"/>
        <end position="518"/>
    </location>
</feature>
<dbReference type="SUPFAM" id="SSF53474">
    <property type="entry name" value="alpha/beta-Hydrolases"/>
    <property type="match status" value="1"/>
</dbReference>
<evidence type="ECO:0000313" key="6">
    <source>
        <dbReference type="Proteomes" id="UP000054845"/>
    </source>
</evidence>